<dbReference type="SUPFAM" id="SSF53098">
    <property type="entry name" value="Ribonuclease H-like"/>
    <property type="match status" value="1"/>
</dbReference>
<proteinExistence type="predicted"/>
<keyword evidence="3" id="KW-0863">Zinc-finger</keyword>
<evidence type="ECO:0000256" key="3">
    <source>
        <dbReference type="PROSITE-ProRule" id="PRU00325"/>
    </source>
</evidence>
<dbReference type="PANTHER" id="PTHR30231">
    <property type="entry name" value="DNA POLYMERASE III SUBUNIT EPSILON"/>
    <property type="match status" value="1"/>
</dbReference>
<dbReference type="RefSeq" id="WP_188850922.1">
    <property type="nucleotide sequence ID" value="NZ_BMJJ01000005.1"/>
</dbReference>
<dbReference type="InterPro" id="IPR013520">
    <property type="entry name" value="Ribonucl_H"/>
</dbReference>
<dbReference type="CDD" id="cd06130">
    <property type="entry name" value="DNA_pol_III_epsilon_like"/>
    <property type="match status" value="1"/>
</dbReference>
<evidence type="ECO:0000313" key="5">
    <source>
        <dbReference type="EMBL" id="GGD20612.1"/>
    </source>
</evidence>
<feature type="domain" description="SWIM-type" evidence="4">
    <location>
        <begin position="225"/>
        <end position="263"/>
    </location>
</feature>
<reference evidence="5" key="1">
    <citation type="journal article" date="2014" name="Int. J. Syst. Evol. Microbiol.">
        <title>Complete genome sequence of Corynebacterium casei LMG S-19264T (=DSM 44701T), isolated from a smear-ripened cheese.</title>
        <authorList>
            <consortium name="US DOE Joint Genome Institute (JGI-PGF)"/>
            <person name="Walter F."/>
            <person name="Albersmeier A."/>
            <person name="Kalinowski J."/>
            <person name="Ruckert C."/>
        </authorList>
    </citation>
    <scope>NUCLEOTIDE SEQUENCE</scope>
    <source>
        <strain evidence="5">CGMCC 1.15493</strain>
    </source>
</reference>
<dbReference type="GO" id="GO:0008270">
    <property type="term" value="F:zinc ion binding"/>
    <property type="evidence" value="ECO:0007669"/>
    <property type="project" value="UniProtKB-KW"/>
</dbReference>
<evidence type="ECO:0000256" key="1">
    <source>
        <dbReference type="ARBA" id="ARBA00025483"/>
    </source>
</evidence>
<dbReference type="GO" id="GO:0003676">
    <property type="term" value="F:nucleic acid binding"/>
    <property type="evidence" value="ECO:0007669"/>
    <property type="project" value="InterPro"/>
</dbReference>
<dbReference type="FunFam" id="3.30.420.10:FF:000045">
    <property type="entry name" value="3'-5' exonuclease DinG"/>
    <property type="match status" value="1"/>
</dbReference>
<gene>
    <name evidence="5" type="ORF">GCM10011335_24400</name>
</gene>
<evidence type="ECO:0000256" key="2">
    <source>
        <dbReference type="ARBA" id="ARBA00026073"/>
    </source>
</evidence>
<dbReference type="InterPro" id="IPR012337">
    <property type="entry name" value="RNaseH-like_sf"/>
</dbReference>
<reference evidence="5" key="2">
    <citation type="submission" date="2020-09" db="EMBL/GenBank/DDBJ databases">
        <authorList>
            <person name="Sun Q."/>
            <person name="Zhou Y."/>
        </authorList>
    </citation>
    <scope>NUCLEOTIDE SEQUENCE</scope>
    <source>
        <strain evidence="5">CGMCC 1.15493</strain>
    </source>
</reference>
<dbReference type="InterPro" id="IPR036397">
    <property type="entry name" value="RNaseH_sf"/>
</dbReference>
<evidence type="ECO:0000313" key="6">
    <source>
        <dbReference type="Proteomes" id="UP000613160"/>
    </source>
</evidence>
<dbReference type="Proteomes" id="UP000613160">
    <property type="component" value="Unassembled WGS sequence"/>
</dbReference>
<comment type="function">
    <text evidence="1">DNA polymerase III is a complex, multichain enzyme responsible for most of the replicative synthesis in bacteria. The epsilon subunit contain the editing function and is a proofreading 3'-5' exonuclease.</text>
</comment>
<dbReference type="Pfam" id="PF00929">
    <property type="entry name" value="RNase_T"/>
    <property type="match status" value="1"/>
</dbReference>
<organism evidence="5 6">
    <name type="scientific">Aureimonas glaciei</name>
    <dbReference type="NCBI Taxonomy" id="1776957"/>
    <lineage>
        <taxon>Bacteria</taxon>
        <taxon>Pseudomonadati</taxon>
        <taxon>Pseudomonadota</taxon>
        <taxon>Alphaproteobacteria</taxon>
        <taxon>Hyphomicrobiales</taxon>
        <taxon>Aurantimonadaceae</taxon>
        <taxon>Aureimonas</taxon>
    </lineage>
</organism>
<evidence type="ECO:0000259" key="4">
    <source>
        <dbReference type="PROSITE" id="PS50966"/>
    </source>
</evidence>
<dbReference type="SMART" id="SM00479">
    <property type="entry name" value="EXOIII"/>
    <property type="match status" value="1"/>
</dbReference>
<comment type="subunit">
    <text evidence="2">DNA polymerase III contains a core (composed of alpha, epsilon and theta chains) that associates with a tau subunit. This core dimerizes to form the POLIII' complex. PolIII' associates with the gamma complex (composed of gamma, delta, delta', psi and chi chains) and with the beta chain to form the complete DNA polymerase III complex.</text>
</comment>
<dbReference type="EMBL" id="BMJJ01000005">
    <property type="protein sequence ID" value="GGD20612.1"/>
    <property type="molecule type" value="Genomic_DNA"/>
</dbReference>
<sequence>MTVIAIDFETATSRRDSACAIGLAWIEKGEVTRREYRLIRPRDLDFHPGNVRVHGITAHDVRDAPTFPAVFREFADGLDGALILAHNASFDISVLNACLQSYGMPRPALQSGCTLALARRLWPSEPNHKLSSLADRFGLRFRHHHAGDDAFACAHIALEAVRAAKAKDVLALTRRMELLKTHPALPGLVRDGVAARALAALNVVRTPQPADASLFVVKGSRGTPYEIRLRMKPGRAPELLCSCIGARFRADCRHVKLLKAGNLADLLSDNRKDAGRIAALFAA</sequence>
<dbReference type="PROSITE" id="PS50966">
    <property type="entry name" value="ZF_SWIM"/>
    <property type="match status" value="1"/>
</dbReference>
<dbReference type="GO" id="GO:0005829">
    <property type="term" value="C:cytosol"/>
    <property type="evidence" value="ECO:0007669"/>
    <property type="project" value="TreeGrafter"/>
</dbReference>
<dbReference type="PANTHER" id="PTHR30231:SF42">
    <property type="entry name" value="EXONUCLEASE"/>
    <property type="match status" value="1"/>
</dbReference>
<dbReference type="AlphaFoldDB" id="A0A917DBA0"/>
<accession>A0A917DBA0</accession>
<dbReference type="GO" id="GO:0006259">
    <property type="term" value="P:DNA metabolic process"/>
    <property type="evidence" value="ECO:0007669"/>
    <property type="project" value="UniProtKB-ARBA"/>
</dbReference>
<dbReference type="InterPro" id="IPR007527">
    <property type="entry name" value="Znf_SWIM"/>
</dbReference>
<keyword evidence="6" id="KW-1185">Reference proteome</keyword>
<dbReference type="GO" id="GO:0008408">
    <property type="term" value="F:3'-5' exonuclease activity"/>
    <property type="evidence" value="ECO:0007669"/>
    <property type="project" value="TreeGrafter"/>
</dbReference>
<comment type="caution">
    <text evidence="5">The sequence shown here is derived from an EMBL/GenBank/DDBJ whole genome shotgun (WGS) entry which is preliminary data.</text>
</comment>
<name>A0A917DBA0_9HYPH</name>
<dbReference type="Gene3D" id="3.30.420.10">
    <property type="entry name" value="Ribonuclease H-like superfamily/Ribonuclease H"/>
    <property type="match status" value="1"/>
</dbReference>
<keyword evidence="3" id="KW-0479">Metal-binding</keyword>
<protein>
    <recommendedName>
        <fullName evidence="4">SWIM-type domain-containing protein</fullName>
    </recommendedName>
</protein>
<keyword evidence="3" id="KW-0862">Zinc</keyword>